<dbReference type="Proteomes" id="UP000028760">
    <property type="component" value="Unassembled WGS sequence"/>
</dbReference>
<dbReference type="STRING" id="48698.ENSPFOP00000023996"/>
<dbReference type="Pfam" id="PF14874">
    <property type="entry name" value="PapD-like"/>
    <property type="match status" value="1"/>
</dbReference>
<evidence type="ECO:0000313" key="2">
    <source>
        <dbReference type="Proteomes" id="UP000028760"/>
    </source>
</evidence>
<organism evidence="1 2">
    <name type="scientific">Poecilia formosa</name>
    <name type="common">Amazon molly</name>
    <name type="synonym">Limia formosa</name>
    <dbReference type="NCBI Taxonomy" id="48698"/>
    <lineage>
        <taxon>Eukaryota</taxon>
        <taxon>Metazoa</taxon>
        <taxon>Chordata</taxon>
        <taxon>Craniata</taxon>
        <taxon>Vertebrata</taxon>
        <taxon>Euteleostomi</taxon>
        <taxon>Actinopterygii</taxon>
        <taxon>Neopterygii</taxon>
        <taxon>Teleostei</taxon>
        <taxon>Neoteleostei</taxon>
        <taxon>Acanthomorphata</taxon>
        <taxon>Ovalentaria</taxon>
        <taxon>Atherinomorphae</taxon>
        <taxon>Cyprinodontiformes</taxon>
        <taxon>Poeciliidae</taxon>
        <taxon>Poeciliinae</taxon>
        <taxon>Poecilia</taxon>
    </lineage>
</organism>
<dbReference type="GO" id="GO:0003351">
    <property type="term" value="P:epithelial cilium movement involved in extracellular fluid movement"/>
    <property type="evidence" value="ECO:0007669"/>
    <property type="project" value="TreeGrafter"/>
</dbReference>
<name>A0A096LXV5_POEFO</name>
<evidence type="ECO:0000313" key="1">
    <source>
        <dbReference type="Ensembl" id="ENSPFOP00000023996.1"/>
    </source>
</evidence>
<dbReference type="GeneTree" id="ENSGT00390000013693"/>
<dbReference type="AlphaFoldDB" id="A0A096LXV5"/>
<reference evidence="1" key="3">
    <citation type="submission" date="2025-09" db="UniProtKB">
        <authorList>
            <consortium name="Ensembl"/>
        </authorList>
    </citation>
    <scope>IDENTIFICATION</scope>
</reference>
<dbReference type="InterPro" id="IPR026173">
    <property type="entry name" value="SPAG17"/>
</dbReference>
<reference evidence="2" key="1">
    <citation type="submission" date="2013-10" db="EMBL/GenBank/DDBJ databases">
        <authorList>
            <person name="Schartl M."/>
            <person name="Warren W."/>
        </authorList>
    </citation>
    <scope>NUCLEOTIDE SEQUENCE [LARGE SCALE GENOMIC DNA]</scope>
    <source>
        <strain evidence="2">female</strain>
    </source>
</reference>
<dbReference type="PANTHER" id="PTHR21963:SF1">
    <property type="entry name" value="SPERM-ASSOCIATED ANTIGEN 17"/>
    <property type="match status" value="1"/>
</dbReference>
<accession>A0A096LXV5</accession>
<dbReference type="EMBL" id="AYCK01027833">
    <property type="status" value="NOT_ANNOTATED_CDS"/>
    <property type="molecule type" value="Genomic_DNA"/>
</dbReference>
<sequence length="187" mass="20899">SVQVDVMGQPRTAKVRLPGYFRDSKPCSEPNKHVEEPVRRHCRIATLTDPGAELRGFLLNPSRVDFGTQQEGTYATITVAMKNLGVDPSRFTVKQPPPSTGLRVIYHPGPVPSGLQAELQVQLFSMCDGTEPKKYLSEDITIFTETDILYLPVTADILWSVQRKQVVKKGILTVYIQVILTKKTFLT</sequence>
<dbReference type="OMA" id="RHCRIAT"/>
<dbReference type="GO" id="GO:0005576">
    <property type="term" value="C:extracellular region"/>
    <property type="evidence" value="ECO:0007669"/>
    <property type="project" value="GOC"/>
</dbReference>
<dbReference type="GO" id="GO:1990716">
    <property type="term" value="C:axonemal central apparatus"/>
    <property type="evidence" value="ECO:0007669"/>
    <property type="project" value="TreeGrafter"/>
</dbReference>
<dbReference type="PANTHER" id="PTHR21963">
    <property type="entry name" value="PF6"/>
    <property type="match status" value="1"/>
</dbReference>
<dbReference type="GO" id="GO:1904158">
    <property type="term" value="P:axonemal central apparatus assembly"/>
    <property type="evidence" value="ECO:0007669"/>
    <property type="project" value="TreeGrafter"/>
</dbReference>
<reference evidence="1" key="2">
    <citation type="submission" date="2025-08" db="UniProtKB">
        <authorList>
            <consortium name="Ensembl"/>
        </authorList>
    </citation>
    <scope>IDENTIFICATION</scope>
</reference>
<proteinExistence type="predicted"/>
<protein>
    <submittedName>
        <fullName evidence="1">Uncharacterized protein</fullName>
    </submittedName>
</protein>
<dbReference type="eggNOG" id="ENOG502QSCB">
    <property type="taxonomic scope" value="Eukaryota"/>
</dbReference>
<keyword evidence="2" id="KW-1185">Reference proteome</keyword>
<dbReference type="Ensembl" id="ENSPFOT00000025721.1">
    <property type="protein sequence ID" value="ENSPFOP00000023996.1"/>
    <property type="gene ID" value="ENSPFOG00000023534.1"/>
</dbReference>